<evidence type="ECO:0000313" key="13">
    <source>
        <dbReference type="EMBL" id="GAA4311022.1"/>
    </source>
</evidence>
<proteinExistence type="inferred from homology"/>
<evidence type="ECO:0000313" key="14">
    <source>
        <dbReference type="Proteomes" id="UP001501207"/>
    </source>
</evidence>
<evidence type="ECO:0000256" key="4">
    <source>
        <dbReference type="ARBA" id="ARBA00022475"/>
    </source>
</evidence>
<dbReference type="PANTHER" id="PTHR33446">
    <property type="entry name" value="PROTEIN TONB-RELATED"/>
    <property type="match status" value="1"/>
</dbReference>
<evidence type="ECO:0000256" key="3">
    <source>
        <dbReference type="ARBA" id="ARBA00022448"/>
    </source>
</evidence>
<evidence type="ECO:0000256" key="10">
    <source>
        <dbReference type="SAM" id="MobiDB-lite"/>
    </source>
</evidence>
<keyword evidence="5" id="KW-0997">Cell inner membrane</keyword>
<protein>
    <submittedName>
        <fullName evidence="13">Energy transducer TonB</fullName>
    </submittedName>
</protein>
<keyword evidence="7" id="KW-0653">Protein transport</keyword>
<keyword evidence="4" id="KW-1003">Cell membrane</keyword>
<dbReference type="Pfam" id="PF03544">
    <property type="entry name" value="TonB_C"/>
    <property type="match status" value="1"/>
</dbReference>
<sequence length="273" mass="30049">MEANRYLGADFLDILFEHRNKDYGAYELRRNFSRRLRNALILMVILCVLLIGAYAASAYFAKFEKKVEKPVTKDVKLENVDLDANKPPPPPPPPPAPEPPKIKPQVQFTPPKVVKDEEVKPEEQPPDLDKIQDKAIGTKNLAGDPNGIDPGLVPDKGSGVVAAAPQENKVFTFVEQMPSFPGGDEALMKYLRDHIRYPAVARENNIQGTVVVQFIVGPDGSISNVKTVGAAKGGGLEEEATRVVKGMPKWKPGKQNGRAVTVQYSLPVRFMLQ</sequence>
<keyword evidence="9 11" id="KW-0472">Membrane</keyword>
<evidence type="ECO:0000256" key="6">
    <source>
        <dbReference type="ARBA" id="ARBA00022692"/>
    </source>
</evidence>
<evidence type="ECO:0000256" key="7">
    <source>
        <dbReference type="ARBA" id="ARBA00022927"/>
    </source>
</evidence>
<dbReference type="InterPro" id="IPR051045">
    <property type="entry name" value="TonB-dependent_transducer"/>
</dbReference>
<dbReference type="NCBIfam" id="TIGR01352">
    <property type="entry name" value="tonB_Cterm"/>
    <property type="match status" value="1"/>
</dbReference>
<evidence type="ECO:0000256" key="2">
    <source>
        <dbReference type="ARBA" id="ARBA00006555"/>
    </source>
</evidence>
<dbReference type="PRINTS" id="PR01374">
    <property type="entry name" value="TONBPROTEIN"/>
</dbReference>
<organism evidence="13 14">
    <name type="scientific">Compostibacter hankyongensis</name>
    <dbReference type="NCBI Taxonomy" id="1007089"/>
    <lineage>
        <taxon>Bacteria</taxon>
        <taxon>Pseudomonadati</taxon>
        <taxon>Bacteroidota</taxon>
        <taxon>Chitinophagia</taxon>
        <taxon>Chitinophagales</taxon>
        <taxon>Chitinophagaceae</taxon>
        <taxon>Compostibacter</taxon>
    </lineage>
</organism>
<keyword evidence="8 11" id="KW-1133">Transmembrane helix</keyword>
<dbReference type="RefSeq" id="WP_344978766.1">
    <property type="nucleotide sequence ID" value="NZ_BAABFN010000004.1"/>
</dbReference>
<keyword evidence="14" id="KW-1185">Reference proteome</keyword>
<dbReference type="PANTHER" id="PTHR33446:SF2">
    <property type="entry name" value="PROTEIN TONB"/>
    <property type="match status" value="1"/>
</dbReference>
<accession>A0ABP8FUB8</accession>
<dbReference type="EMBL" id="BAABFN010000004">
    <property type="protein sequence ID" value="GAA4311022.1"/>
    <property type="molecule type" value="Genomic_DNA"/>
</dbReference>
<dbReference type="Gene3D" id="3.30.1150.10">
    <property type="match status" value="1"/>
</dbReference>
<dbReference type="InterPro" id="IPR006260">
    <property type="entry name" value="TonB/TolA_C"/>
</dbReference>
<dbReference type="InterPro" id="IPR003538">
    <property type="entry name" value="TonB"/>
</dbReference>
<comment type="subcellular location">
    <subcellularLocation>
        <location evidence="1">Cell inner membrane</location>
        <topology evidence="1">Single-pass membrane protein</topology>
        <orientation evidence="1">Periplasmic side</orientation>
    </subcellularLocation>
</comment>
<evidence type="ECO:0000256" key="11">
    <source>
        <dbReference type="SAM" id="Phobius"/>
    </source>
</evidence>
<comment type="caution">
    <text evidence="13">The sequence shown here is derived from an EMBL/GenBank/DDBJ whole genome shotgun (WGS) entry which is preliminary data.</text>
</comment>
<dbReference type="Proteomes" id="UP001501207">
    <property type="component" value="Unassembled WGS sequence"/>
</dbReference>
<keyword evidence="3" id="KW-0813">Transport</keyword>
<dbReference type="InterPro" id="IPR037682">
    <property type="entry name" value="TonB_C"/>
</dbReference>
<feature type="transmembrane region" description="Helical" evidence="11">
    <location>
        <begin position="39"/>
        <end position="61"/>
    </location>
</feature>
<evidence type="ECO:0000256" key="8">
    <source>
        <dbReference type="ARBA" id="ARBA00022989"/>
    </source>
</evidence>
<keyword evidence="6 11" id="KW-0812">Transmembrane</keyword>
<evidence type="ECO:0000256" key="9">
    <source>
        <dbReference type="ARBA" id="ARBA00023136"/>
    </source>
</evidence>
<feature type="domain" description="TonB C-terminal" evidence="12">
    <location>
        <begin position="182"/>
        <end position="273"/>
    </location>
</feature>
<dbReference type="SUPFAM" id="SSF74653">
    <property type="entry name" value="TolA/TonB C-terminal domain"/>
    <property type="match status" value="1"/>
</dbReference>
<reference evidence="14" key="1">
    <citation type="journal article" date="2019" name="Int. J. Syst. Evol. Microbiol.">
        <title>The Global Catalogue of Microorganisms (GCM) 10K type strain sequencing project: providing services to taxonomists for standard genome sequencing and annotation.</title>
        <authorList>
            <consortium name="The Broad Institute Genomics Platform"/>
            <consortium name="The Broad Institute Genome Sequencing Center for Infectious Disease"/>
            <person name="Wu L."/>
            <person name="Ma J."/>
        </authorList>
    </citation>
    <scope>NUCLEOTIDE SEQUENCE [LARGE SCALE GENOMIC DNA]</scope>
    <source>
        <strain evidence="14">JCM 17664</strain>
    </source>
</reference>
<feature type="region of interest" description="Disordered" evidence="10">
    <location>
        <begin position="79"/>
        <end position="106"/>
    </location>
</feature>
<evidence type="ECO:0000256" key="1">
    <source>
        <dbReference type="ARBA" id="ARBA00004383"/>
    </source>
</evidence>
<evidence type="ECO:0000259" key="12">
    <source>
        <dbReference type="PROSITE" id="PS52015"/>
    </source>
</evidence>
<feature type="compositionally biased region" description="Pro residues" evidence="10">
    <location>
        <begin position="86"/>
        <end position="99"/>
    </location>
</feature>
<gene>
    <name evidence="13" type="ORF">GCM10023143_19900</name>
</gene>
<evidence type="ECO:0000256" key="5">
    <source>
        <dbReference type="ARBA" id="ARBA00022519"/>
    </source>
</evidence>
<name>A0ABP8FUB8_9BACT</name>
<comment type="similarity">
    <text evidence="2">Belongs to the TonB family.</text>
</comment>
<dbReference type="PROSITE" id="PS52015">
    <property type="entry name" value="TONB_CTD"/>
    <property type="match status" value="1"/>
</dbReference>